<dbReference type="Gene3D" id="3.40.50.1820">
    <property type="entry name" value="alpha/beta hydrolase"/>
    <property type="match status" value="1"/>
</dbReference>
<keyword evidence="4" id="KW-1185">Reference proteome</keyword>
<feature type="compositionally biased region" description="Low complexity" evidence="2">
    <location>
        <begin position="133"/>
        <end position="155"/>
    </location>
</feature>
<evidence type="ECO:0000256" key="1">
    <source>
        <dbReference type="ARBA" id="ARBA00010884"/>
    </source>
</evidence>
<accession>A0AAW0EM87</accession>
<dbReference type="PANTHER" id="PTHR10794:SF63">
    <property type="entry name" value="ALPHA_BETA HYDROLASE 1, ISOFORM A"/>
    <property type="match status" value="1"/>
</dbReference>
<evidence type="ECO:0008006" key="5">
    <source>
        <dbReference type="Google" id="ProtNLM"/>
    </source>
</evidence>
<evidence type="ECO:0000313" key="3">
    <source>
        <dbReference type="EMBL" id="KAK7193968.1"/>
    </source>
</evidence>
<dbReference type="SUPFAM" id="SSF53474">
    <property type="entry name" value="alpha/beta-Hydrolases"/>
    <property type="match status" value="1"/>
</dbReference>
<dbReference type="EMBL" id="JAECZO010000029">
    <property type="protein sequence ID" value="KAK7193968.1"/>
    <property type="molecule type" value="Genomic_DNA"/>
</dbReference>
<reference evidence="3 4" key="1">
    <citation type="journal article" date="2021" name="MBio">
        <title>A New Model Trypanosomatid, Novymonas esmeraldas: Genomic Perception of Its 'Candidatus Pandoraea novymonadis' Endosymbiont.</title>
        <authorList>
            <person name="Zakharova A."/>
            <person name="Saura A."/>
            <person name="Butenko A."/>
            <person name="Podesvova L."/>
            <person name="Warmusova S."/>
            <person name="Kostygov A.Y."/>
            <person name="Nenarokova A."/>
            <person name="Lukes J."/>
            <person name="Opperdoes F.R."/>
            <person name="Yurchenko V."/>
        </authorList>
    </citation>
    <scope>NUCLEOTIDE SEQUENCE [LARGE SCALE GENOMIC DNA]</scope>
    <source>
        <strain evidence="3 4">E262AT.01</strain>
    </source>
</reference>
<protein>
    <recommendedName>
        <fullName evidence="5">AB hydrolase-1 domain-containing protein</fullName>
    </recommendedName>
</protein>
<gene>
    <name evidence="3" type="ORF">NESM_000308600</name>
</gene>
<comment type="caution">
    <text evidence="3">The sequence shown here is derived from an EMBL/GenBank/DDBJ whole genome shotgun (WGS) entry which is preliminary data.</text>
</comment>
<feature type="region of interest" description="Disordered" evidence="2">
    <location>
        <begin position="125"/>
        <end position="159"/>
    </location>
</feature>
<comment type="similarity">
    <text evidence="1">Belongs to the AB hydrolase superfamily. AB hydrolase 4 family.</text>
</comment>
<evidence type="ECO:0000313" key="4">
    <source>
        <dbReference type="Proteomes" id="UP001430356"/>
    </source>
</evidence>
<dbReference type="Proteomes" id="UP001430356">
    <property type="component" value="Unassembled WGS sequence"/>
</dbReference>
<evidence type="ECO:0000256" key="2">
    <source>
        <dbReference type="SAM" id="MobiDB-lite"/>
    </source>
</evidence>
<dbReference type="PANTHER" id="PTHR10794">
    <property type="entry name" value="ABHYDROLASE DOMAIN-CONTAINING PROTEIN"/>
    <property type="match status" value="1"/>
</dbReference>
<dbReference type="InterPro" id="IPR050960">
    <property type="entry name" value="AB_hydrolase_4_sf"/>
</dbReference>
<dbReference type="GO" id="GO:0034338">
    <property type="term" value="F:short-chain carboxylesterase activity"/>
    <property type="evidence" value="ECO:0007669"/>
    <property type="project" value="TreeGrafter"/>
</dbReference>
<dbReference type="InterPro" id="IPR029058">
    <property type="entry name" value="AB_hydrolase_fold"/>
</dbReference>
<organism evidence="3 4">
    <name type="scientific">Novymonas esmeraldas</name>
    <dbReference type="NCBI Taxonomy" id="1808958"/>
    <lineage>
        <taxon>Eukaryota</taxon>
        <taxon>Discoba</taxon>
        <taxon>Euglenozoa</taxon>
        <taxon>Kinetoplastea</taxon>
        <taxon>Metakinetoplastina</taxon>
        <taxon>Trypanosomatida</taxon>
        <taxon>Trypanosomatidae</taxon>
        <taxon>Novymonas</taxon>
    </lineage>
</organism>
<name>A0AAW0EM87_9TRYP</name>
<proteinExistence type="inferred from homology"/>
<sequence length="479" mass="52348">MALTARVLFACQHAVAHIFLYWLPRLLSGVLSRWPRRLVGWLTRGRLATPPGDERVVTVIVDGVDPHQLRVRFGLPLRGQPPLRYGAPLYNGHVQTILAAMRSGPRVAYERELVKSHEGQHINMDYLYPPHPSSSSSPSFPPSASAVTSPVAQAPGTARGRAPHAKGLLLVVPGLLNASTTNYVRHFAATSVKAGFAVCVLNCRGMGTTPLEVPRLFSATFTEDIRHCLHHYLQPTQVQDRLGTAQPVPLIAVGFSLGGVTLIKYLGEQGVAAAEEERRSNLLTASVAPDTPLSALITVTSPYDLIEADRMSATPLYRRLYEKPFAAGLRKYATHNRAMLAKLPNVDAQRLFDGRDPAIRHITSIRDYDTFINASHNGFSSPQEYYAAAQPFHWLPHCRTPVLCIGDRNDVVAGSFVSDVAWRTLVRDNPFVAYLCFPVGGHLGFLGTPAEEWRGDASEAERLVLRAAAHLCATAPATA</sequence>
<dbReference type="AlphaFoldDB" id="A0AAW0EM87"/>
<dbReference type="GO" id="GO:0047372">
    <property type="term" value="F:monoacylglycerol lipase activity"/>
    <property type="evidence" value="ECO:0007669"/>
    <property type="project" value="TreeGrafter"/>
</dbReference>